<gene>
    <name evidence="1" type="primary">Necator_chrII.g5331</name>
    <name evidence="1" type="ORF">RB195_017538</name>
</gene>
<dbReference type="EMBL" id="JAVFWL010000002">
    <property type="protein sequence ID" value="KAK6733834.1"/>
    <property type="molecule type" value="Genomic_DNA"/>
</dbReference>
<proteinExistence type="predicted"/>
<dbReference type="PANTHER" id="PTHR19446">
    <property type="entry name" value="REVERSE TRANSCRIPTASES"/>
    <property type="match status" value="1"/>
</dbReference>
<accession>A0ABR1C5Q3</accession>
<comment type="caution">
    <text evidence="1">The sequence shown here is derived from an EMBL/GenBank/DDBJ whole genome shotgun (WGS) entry which is preliminary data.</text>
</comment>
<keyword evidence="2" id="KW-1185">Reference proteome</keyword>
<reference evidence="1 2" key="1">
    <citation type="submission" date="2023-08" db="EMBL/GenBank/DDBJ databases">
        <title>A Necator americanus chromosomal reference genome.</title>
        <authorList>
            <person name="Ilik V."/>
            <person name="Petrzelkova K.J."/>
            <person name="Pardy F."/>
            <person name="Fuh T."/>
            <person name="Niatou-Singa F.S."/>
            <person name="Gouil Q."/>
            <person name="Baker L."/>
            <person name="Ritchie M.E."/>
            <person name="Jex A.R."/>
            <person name="Gazzola D."/>
            <person name="Li H."/>
            <person name="Toshio Fujiwara R."/>
            <person name="Zhan B."/>
            <person name="Aroian R.V."/>
            <person name="Pafco B."/>
            <person name="Schwarz E.M."/>
        </authorList>
    </citation>
    <scope>NUCLEOTIDE SEQUENCE [LARGE SCALE GENOMIC DNA]</scope>
    <source>
        <strain evidence="1 2">Aroian</strain>
        <tissue evidence="1">Whole animal</tissue>
    </source>
</reference>
<name>A0ABR1C5Q3_NECAM</name>
<evidence type="ECO:0000313" key="2">
    <source>
        <dbReference type="Proteomes" id="UP001303046"/>
    </source>
</evidence>
<evidence type="ECO:0000313" key="1">
    <source>
        <dbReference type="EMBL" id="KAK6733834.1"/>
    </source>
</evidence>
<protein>
    <submittedName>
        <fullName evidence="1">Uncharacterized protein</fullName>
    </submittedName>
</protein>
<sequence length="245" mass="28078">MLNYVSPSGIRETTKIMRSMWIEGRIPDSWRHAIHKKLSVVDHRNYRGISLLRAMYKVLERIVLDRLIKHRKETTLQISEEQIWRRFSKPMQLGFLDFEAAFDYPHQGRLFNAFSVDRVPGKFVHLFDDMNQRTTATVRTLAGSTTPFDLVTEVRQETAAGPFLFNFARGHHAKNSRSVSCRDCLSVNRLPLTDLELTDGVVVFGKQHGTHQVVSLASNLLQPMDYALINASRCGPLQDLEREPG</sequence>
<organism evidence="1 2">
    <name type="scientific">Necator americanus</name>
    <name type="common">Human hookworm</name>
    <dbReference type="NCBI Taxonomy" id="51031"/>
    <lineage>
        <taxon>Eukaryota</taxon>
        <taxon>Metazoa</taxon>
        <taxon>Ecdysozoa</taxon>
        <taxon>Nematoda</taxon>
        <taxon>Chromadorea</taxon>
        <taxon>Rhabditida</taxon>
        <taxon>Rhabditina</taxon>
        <taxon>Rhabditomorpha</taxon>
        <taxon>Strongyloidea</taxon>
        <taxon>Ancylostomatidae</taxon>
        <taxon>Bunostominae</taxon>
        <taxon>Necator</taxon>
    </lineage>
</organism>
<dbReference type="Proteomes" id="UP001303046">
    <property type="component" value="Unassembled WGS sequence"/>
</dbReference>